<accession>A0A2I0UD73</accession>
<evidence type="ECO:0000313" key="2">
    <source>
        <dbReference type="Proteomes" id="UP000233556"/>
    </source>
</evidence>
<protein>
    <submittedName>
        <fullName evidence="1">Uncharacterized protein</fullName>
    </submittedName>
</protein>
<dbReference type="OrthoDB" id="9393271at2759"/>
<reference evidence="2" key="1">
    <citation type="submission" date="2017-11" db="EMBL/GenBank/DDBJ databases">
        <authorList>
            <person name="Lima N.C."/>
            <person name="Parody-Merino A.M."/>
            <person name="Battley P.F."/>
            <person name="Fidler A.E."/>
            <person name="Prosdocimi F."/>
        </authorList>
    </citation>
    <scope>NUCLEOTIDE SEQUENCE [LARGE SCALE GENOMIC DNA]</scope>
</reference>
<dbReference type="Proteomes" id="UP000233556">
    <property type="component" value="Unassembled WGS sequence"/>
</dbReference>
<dbReference type="AlphaFoldDB" id="A0A2I0UD73"/>
<organism evidence="1 2">
    <name type="scientific">Limosa lapponica baueri</name>
    <dbReference type="NCBI Taxonomy" id="1758121"/>
    <lineage>
        <taxon>Eukaryota</taxon>
        <taxon>Metazoa</taxon>
        <taxon>Chordata</taxon>
        <taxon>Craniata</taxon>
        <taxon>Vertebrata</taxon>
        <taxon>Euteleostomi</taxon>
        <taxon>Archelosauria</taxon>
        <taxon>Archosauria</taxon>
        <taxon>Dinosauria</taxon>
        <taxon>Saurischia</taxon>
        <taxon>Theropoda</taxon>
        <taxon>Coelurosauria</taxon>
        <taxon>Aves</taxon>
        <taxon>Neognathae</taxon>
        <taxon>Neoaves</taxon>
        <taxon>Charadriiformes</taxon>
        <taxon>Scolopacidae</taxon>
        <taxon>Limosa</taxon>
    </lineage>
</organism>
<reference evidence="2" key="2">
    <citation type="submission" date="2017-12" db="EMBL/GenBank/DDBJ databases">
        <title>Genome sequence of the Bar-tailed Godwit (Limosa lapponica baueri).</title>
        <authorList>
            <person name="Lima N.C.B."/>
            <person name="Parody-Merino A.M."/>
            <person name="Battley P.F."/>
            <person name="Fidler A.E."/>
            <person name="Prosdocimi F."/>
        </authorList>
    </citation>
    <scope>NUCLEOTIDE SEQUENCE [LARGE SCALE GENOMIC DNA]</scope>
</reference>
<name>A0A2I0UD73_LIMLA</name>
<proteinExistence type="predicted"/>
<sequence length="126" mass="13637">MTVQQSRHAGYIGAHLKSYGDEPEGPEVIGAKRETPVKYLKAIKEDSSKKVTRSTAQLKCLYTIAHSMDNKQVELEATMLLENYDLVAIIENDGMTGVWLLMATGCSEGTSEEGGAKALLSTSRSG</sequence>
<keyword evidence="2" id="KW-1185">Reference proteome</keyword>
<gene>
    <name evidence="1" type="ORF">llap_5713</name>
</gene>
<evidence type="ECO:0000313" key="1">
    <source>
        <dbReference type="EMBL" id="PKU43994.1"/>
    </source>
</evidence>
<dbReference type="EMBL" id="KZ505858">
    <property type="protein sequence ID" value="PKU43994.1"/>
    <property type="molecule type" value="Genomic_DNA"/>
</dbReference>